<gene>
    <name evidence="1" type="ORF">Sangu_1181200</name>
</gene>
<organism evidence="1">
    <name type="scientific">Sesamum angustifolium</name>
    <dbReference type="NCBI Taxonomy" id="2727405"/>
    <lineage>
        <taxon>Eukaryota</taxon>
        <taxon>Viridiplantae</taxon>
        <taxon>Streptophyta</taxon>
        <taxon>Embryophyta</taxon>
        <taxon>Tracheophyta</taxon>
        <taxon>Spermatophyta</taxon>
        <taxon>Magnoliopsida</taxon>
        <taxon>eudicotyledons</taxon>
        <taxon>Gunneridae</taxon>
        <taxon>Pentapetalae</taxon>
        <taxon>asterids</taxon>
        <taxon>lamiids</taxon>
        <taxon>Lamiales</taxon>
        <taxon>Pedaliaceae</taxon>
        <taxon>Sesamum</taxon>
    </lineage>
</organism>
<comment type="caution">
    <text evidence="1">The sequence shown here is derived from an EMBL/GenBank/DDBJ whole genome shotgun (WGS) entry which is preliminary data.</text>
</comment>
<name>A0AAW2NIW4_9LAMI</name>
<sequence>MQEIFGRLKTLEAENRARSFHPLSIGSLSTSDNMLRLSELTTMTFEKKPQVFTLRLCTMDVSGALCISFRIVQPISP</sequence>
<proteinExistence type="predicted"/>
<protein>
    <submittedName>
        <fullName evidence="1">Uncharacterized protein</fullName>
    </submittedName>
</protein>
<dbReference type="EMBL" id="JACGWK010000007">
    <property type="protein sequence ID" value="KAL0342938.1"/>
    <property type="molecule type" value="Genomic_DNA"/>
</dbReference>
<reference evidence="1" key="2">
    <citation type="journal article" date="2024" name="Plant">
        <title>Genomic evolution and insights into agronomic trait innovations of Sesamum species.</title>
        <authorList>
            <person name="Miao H."/>
            <person name="Wang L."/>
            <person name="Qu L."/>
            <person name="Liu H."/>
            <person name="Sun Y."/>
            <person name="Le M."/>
            <person name="Wang Q."/>
            <person name="Wei S."/>
            <person name="Zheng Y."/>
            <person name="Lin W."/>
            <person name="Duan Y."/>
            <person name="Cao H."/>
            <person name="Xiong S."/>
            <person name="Wang X."/>
            <person name="Wei L."/>
            <person name="Li C."/>
            <person name="Ma Q."/>
            <person name="Ju M."/>
            <person name="Zhao R."/>
            <person name="Li G."/>
            <person name="Mu C."/>
            <person name="Tian Q."/>
            <person name="Mei H."/>
            <person name="Zhang T."/>
            <person name="Gao T."/>
            <person name="Zhang H."/>
        </authorList>
    </citation>
    <scope>NUCLEOTIDE SEQUENCE</scope>
    <source>
        <strain evidence="1">G01</strain>
    </source>
</reference>
<evidence type="ECO:0000313" key="1">
    <source>
        <dbReference type="EMBL" id="KAL0342938.1"/>
    </source>
</evidence>
<dbReference type="AlphaFoldDB" id="A0AAW2NIW4"/>
<reference evidence="1" key="1">
    <citation type="submission" date="2020-06" db="EMBL/GenBank/DDBJ databases">
        <authorList>
            <person name="Li T."/>
            <person name="Hu X."/>
            <person name="Zhang T."/>
            <person name="Song X."/>
            <person name="Zhang H."/>
            <person name="Dai N."/>
            <person name="Sheng W."/>
            <person name="Hou X."/>
            <person name="Wei L."/>
        </authorList>
    </citation>
    <scope>NUCLEOTIDE SEQUENCE</scope>
    <source>
        <strain evidence="1">G01</strain>
        <tissue evidence="1">Leaf</tissue>
    </source>
</reference>
<accession>A0AAW2NIW4</accession>